<dbReference type="SUPFAM" id="SSF52980">
    <property type="entry name" value="Restriction endonuclease-like"/>
    <property type="match status" value="1"/>
</dbReference>
<evidence type="ECO:0000256" key="2">
    <source>
        <dbReference type="HAMAP-Rule" id="MF_00048"/>
    </source>
</evidence>
<gene>
    <name evidence="3" type="ORF">ERS852473_00277</name>
</gene>
<dbReference type="InterPro" id="IPR011335">
    <property type="entry name" value="Restrct_endonuc-II-like"/>
</dbReference>
<dbReference type="NCBIfam" id="NF009150">
    <property type="entry name" value="PRK12497.1-3"/>
    <property type="match status" value="1"/>
</dbReference>
<organism evidence="3 4">
    <name type="scientific">Sarcina ventriculi</name>
    <name type="common">Clostridium ventriculi</name>
    <dbReference type="NCBI Taxonomy" id="1267"/>
    <lineage>
        <taxon>Bacteria</taxon>
        <taxon>Bacillati</taxon>
        <taxon>Bacillota</taxon>
        <taxon>Clostridia</taxon>
        <taxon>Eubacteriales</taxon>
        <taxon>Clostridiaceae</taxon>
        <taxon>Sarcina</taxon>
    </lineage>
</organism>
<accession>A0ABM9ULC3</accession>
<evidence type="ECO:0000313" key="3">
    <source>
        <dbReference type="EMBL" id="CUN47935.1"/>
    </source>
</evidence>
<sequence>MKKLNKDIGDLGENLSIKYLKKHDYKILNRNFRCKNGEIDIIAIKNSTISFIEVKSRFFTSFGKPIESITHLKQLKIINSAKYYIFKNNLYNHNIQFDVIEIIFDLNNTNYDLNHIKDAFRLY</sequence>
<dbReference type="HAMAP" id="MF_00048">
    <property type="entry name" value="UPF0102"/>
    <property type="match status" value="1"/>
</dbReference>
<evidence type="ECO:0000313" key="4">
    <source>
        <dbReference type="Proteomes" id="UP000095488"/>
    </source>
</evidence>
<comment type="similarity">
    <text evidence="1 2">Belongs to the UPF0102 family.</text>
</comment>
<dbReference type="InterPro" id="IPR011856">
    <property type="entry name" value="tRNA_endonuc-like_dom_sf"/>
</dbReference>
<keyword evidence="4" id="KW-1185">Reference proteome</keyword>
<comment type="caution">
    <text evidence="3">The sequence shown here is derived from an EMBL/GenBank/DDBJ whole genome shotgun (WGS) entry which is preliminary data.</text>
</comment>
<protein>
    <recommendedName>
        <fullName evidence="2">UPF0102 protein ERS852473_00277</fullName>
    </recommendedName>
</protein>
<dbReference type="CDD" id="cd20736">
    <property type="entry name" value="PoNe_Nuclease"/>
    <property type="match status" value="1"/>
</dbReference>
<dbReference type="InterPro" id="IPR003509">
    <property type="entry name" value="UPF0102_YraN-like"/>
</dbReference>
<evidence type="ECO:0000256" key="1">
    <source>
        <dbReference type="ARBA" id="ARBA00006738"/>
    </source>
</evidence>
<dbReference type="Proteomes" id="UP000095488">
    <property type="component" value="Unassembled WGS sequence"/>
</dbReference>
<name>A0ABM9ULC3_SARVE</name>
<dbReference type="PANTHER" id="PTHR34039">
    <property type="entry name" value="UPF0102 PROTEIN YRAN"/>
    <property type="match status" value="1"/>
</dbReference>
<reference evidence="3 4" key="1">
    <citation type="submission" date="2015-09" db="EMBL/GenBank/DDBJ databases">
        <authorList>
            <consortium name="Pathogen Informatics"/>
        </authorList>
    </citation>
    <scope>NUCLEOTIDE SEQUENCE [LARGE SCALE GENOMIC DNA]</scope>
    <source>
        <strain evidence="3 4">2789STDY5834858</strain>
    </source>
</reference>
<dbReference type="PANTHER" id="PTHR34039:SF1">
    <property type="entry name" value="UPF0102 PROTEIN YRAN"/>
    <property type="match status" value="1"/>
</dbReference>
<dbReference type="NCBIfam" id="TIGR00252">
    <property type="entry name" value="YraN family protein"/>
    <property type="match status" value="1"/>
</dbReference>
<dbReference type="Gene3D" id="3.40.1350.10">
    <property type="match status" value="1"/>
</dbReference>
<dbReference type="EMBL" id="CYZR01000001">
    <property type="protein sequence ID" value="CUN47935.1"/>
    <property type="molecule type" value="Genomic_DNA"/>
</dbReference>
<proteinExistence type="inferred from homology"/>
<dbReference type="Pfam" id="PF02021">
    <property type="entry name" value="UPF0102"/>
    <property type="match status" value="1"/>
</dbReference>
<dbReference type="RefSeq" id="WP_055257171.1">
    <property type="nucleotide sequence ID" value="NZ_CABIXL010000001.1"/>
</dbReference>